<keyword evidence="1" id="KW-0001">2Fe-2S</keyword>
<keyword evidence="4" id="KW-0411">Iron-sulfur</keyword>
<dbReference type="Pfam" id="PF00111">
    <property type="entry name" value="Fer2"/>
    <property type="match status" value="1"/>
</dbReference>
<dbReference type="InterPro" id="IPR036010">
    <property type="entry name" value="2Fe-2S_ferredoxin-like_sf"/>
</dbReference>
<dbReference type="GO" id="GO:0046872">
    <property type="term" value="F:metal ion binding"/>
    <property type="evidence" value="ECO:0007669"/>
    <property type="project" value="UniProtKB-KW"/>
</dbReference>
<dbReference type="Pfam" id="PF01799">
    <property type="entry name" value="Fer2_2"/>
    <property type="match status" value="1"/>
</dbReference>
<dbReference type="STRING" id="237018.SAMN04489723_11628"/>
<keyword evidence="7" id="KW-1185">Reference proteome</keyword>
<dbReference type="InterPro" id="IPR036884">
    <property type="entry name" value="2Fe-2S-bd_dom_sf"/>
</dbReference>
<dbReference type="InterPro" id="IPR002888">
    <property type="entry name" value="2Fe-2S-bd"/>
</dbReference>
<name>A0A1I1BVI3_9BACT</name>
<protein>
    <submittedName>
        <fullName evidence="6">Nicotinate dehydrogenase subunit A</fullName>
    </submittedName>
</protein>
<dbReference type="SUPFAM" id="SSF54292">
    <property type="entry name" value="2Fe-2S ferredoxin-like"/>
    <property type="match status" value="1"/>
</dbReference>
<feature type="domain" description="2Fe-2S ferredoxin-type" evidence="5">
    <location>
        <begin position="2"/>
        <end position="78"/>
    </location>
</feature>
<reference evidence="6 7" key="1">
    <citation type="submission" date="2016-10" db="EMBL/GenBank/DDBJ databases">
        <authorList>
            <person name="de Groot N.N."/>
        </authorList>
    </citation>
    <scope>NUCLEOTIDE SEQUENCE [LARGE SCALE GENOMIC DNA]</scope>
    <source>
        <strain evidence="6 7">DSM 23399</strain>
    </source>
</reference>
<dbReference type="Proteomes" id="UP000198790">
    <property type="component" value="Unassembled WGS sequence"/>
</dbReference>
<keyword evidence="2" id="KW-0479">Metal-binding</keyword>
<dbReference type="OrthoDB" id="9796880at2"/>
<dbReference type="InterPro" id="IPR012675">
    <property type="entry name" value="Beta-grasp_dom_sf"/>
</dbReference>
<sequence>MPKFSLHINGLQKEIDTEPDTPLLYVLRDYLELNGPKFGCGLSQCGACMVLIDGSAATSCMRPIASIGDSKITTLEGLASENGKLHAVQEAFNREQAAQCGYCLNGMVIASVGLLNSNPSPNDSEIKDALQLNLCRCSAHTRIIQAVKTASKNLSGK</sequence>
<dbReference type="InterPro" id="IPR051452">
    <property type="entry name" value="Diverse_Oxidoreductases"/>
</dbReference>
<dbReference type="PANTHER" id="PTHR44379:SF6">
    <property type="entry name" value="BLR6046 PROTEIN"/>
    <property type="match status" value="1"/>
</dbReference>
<dbReference type="PANTHER" id="PTHR44379">
    <property type="entry name" value="OXIDOREDUCTASE WITH IRON-SULFUR SUBUNIT"/>
    <property type="match status" value="1"/>
</dbReference>
<organism evidence="6 7">
    <name type="scientific">Algoriphagus aquimarinus</name>
    <dbReference type="NCBI Taxonomy" id="237018"/>
    <lineage>
        <taxon>Bacteria</taxon>
        <taxon>Pseudomonadati</taxon>
        <taxon>Bacteroidota</taxon>
        <taxon>Cytophagia</taxon>
        <taxon>Cytophagales</taxon>
        <taxon>Cyclobacteriaceae</taxon>
        <taxon>Algoriphagus</taxon>
    </lineage>
</organism>
<evidence type="ECO:0000256" key="2">
    <source>
        <dbReference type="ARBA" id="ARBA00022723"/>
    </source>
</evidence>
<evidence type="ECO:0000259" key="5">
    <source>
        <dbReference type="PROSITE" id="PS51085"/>
    </source>
</evidence>
<dbReference type="Gene3D" id="3.10.20.30">
    <property type="match status" value="1"/>
</dbReference>
<evidence type="ECO:0000256" key="1">
    <source>
        <dbReference type="ARBA" id="ARBA00022714"/>
    </source>
</evidence>
<dbReference type="AlphaFoldDB" id="A0A1I1BVI3"/>
<evidence type="ECO:0000313" key="6">
    <source>
        <dbReference type="EMBL" id="SFB52333.1"/>
    </source>
</evidence>
<proteinExistence type="predicted"/>
<dbReference type="CDD" id="cd00207">
    <property type="entry name" value="fer2"/>
    <property type="match status" value="1"/>
</dbReference>
<evidence type="ECO:0000256" key="3">
    <source>
        <dbReference type="ARBA" id="ARBA00023004"/>
    </source>
</evidence>
<dbReference type="Gene3D" id="1.10.150.120">
    <property type="entry name" value="[2Fe-2S]-binding domain"/>
    <property type="match status" value="1"/>
</dbReference>
<dbReference type="GO" id="GO:0051537">
    <property type="term" value="F:2 iron, 2 sulfur cluster binding"/>
    <property type="evidence" value="ECO:0007669"/>
    <property type="project" value="UniProtKB-KW"/>
</dbReference>
<gene>
    <name evidence="6" type="ORF">SAMN04489723_11628</name>
</gene>
<evidence type="ECO:0000313" key="7">
    <source>
        <dbReference type="Proteomes" id="UP000198790"/>
    </source>
</evidence>
<accession>A0A1I1BVI3</accession>
<keyword evidence="3" id="KW-0408">Iron</keyword>
<dbReference type="SUPFAM" id="SSF47741">
    <property type="entry name" value="CO dehydrogenase ISP C-domain like"/>
    <property type="match status" value="1"/>
</dbReference>
<dbReference type="RefSeq" id="WP_092899773.1">
    <property type="nucleotide sequence ID" value="NZ_FOKK01000016.1"/>
</dbReference>
<dbReference type="GO" id="GO:0016491">
    <property type="term" value="F:oxidoreductase activity"/>
    <property type="evidence" value="ECO:0007669"/>
    <property type="project" value="InterPro"/>
</dbReference>
<dbReference type="InterPro" id="IPR001041">
    <property type="entry name" value="2Fe-2S_ferredoxin-type"/>
</dbReference>
<dbReference type="PROSITE" id="PS51085">
    <property type="entry name" value="2FE2S_FER_2"/>
    <property type="match status" value="1"/>
</dbReference>
<dbReference type="EMBL" id="FOKK01000016">
    <property type="protein sequence ID" value="SFB52333.1"/>
    <property type="molecule type" value="Genomic_DNA"/>
</dbReference>
<evidence type="ECO:0000256" key="4">
    <source>
        <dbReference type="ARBA" id="ARBA00023014"/>
    </source>
</evidence>